<dbReference type="EMBL" id="BNAG01000001">
    <property type="protein sequence ID" value="GHE51827.1"/>
    <property type="molecule type" value="Genomic_DNA"/>
</dbReference>
<keyword evidence="2" id="KW-1185">Reference proteome</keyword>
<proteinExistence type="predicted"/>
<gene>
    <name evidence="1" type="ORF">GCM10011340_02540</name>
</gene>
<dbReference type="Proteomes" id="UP000658258">
    <property type="component" value="Unassembled WGS sequence"/>
</dbReference>
<sequence length="296" mass="34068">MNKALVLVGLVVFLNLGCEQKRTLASFSDEELEKVSFKIGTALTQNKPEILSALIGLSHLKDSCVRLAKTKGYSDYQLESIGLENPKVLNDGLRTTLNWLCYYSSIDGRVTLTSKELQKDSYRLTFVYTHPFSIFEVLEFKLITNGYQLFIGDIDLVHRNMPLSKMAFQSITSPGYFELLSELAKNLEKAYNEASMNRWERAEYFYNRVPEEFLFEPLLADYSIASTSLIDPDMTLKVFNELIVSCDNEKSKLYWRLRKEIYFHENDSLEILAHQLENLIGKNSITKIISEKLYGN</sequence>
<evidence type="ECO:0008006" key="3">
    <source>
        <dbReference type="Google" id="ProtNLM"/>
    </source>
</evidence>
<evidence type="ECO:0000313" key="1">
    <source>
        <dbReference type="EMBL" id="GHE51827.1"/>
    </source>
</evidence>
<comment type="caution">
    <text evidence="1">The sequence shown here is derived from an EMBL/GenBank/DDBJ whole genome shotgun (WGS) entry which is preliminary data.</text>
</comment>
<organism evidence="1 2">
    <name type="scientific">Roseivirga thermotolerans</name>
    <dbReference type="NCBI Taxonomy" id="1758176"/>
    <lineage>
        <taxon>Bacteria</taxon>
        <taxon>Pseudomonadati</taxon>
        <taxon>Bacteroidota</taxon>
        <taxon>Cytophagia</taxon>
        <taxon>Cytophagales</taxon>
        <taxon>Roseivirgaceae</taxon>
        <taxon>Roseivirga</taxon>
    </lineage>
</organism>
<dbReference type="RefSeq" id="WP_189628374.1">
    <property type="nucleotide sequence ID" value="NZ_BNAG01000001.1"/>
</dbReference>
<evidence type="ECO:0000313" key="2">
    <source>
        <dbReference type="Proteomes" id="UP000658258"/>
    </source>
</evidence>
<reference evidence="2" key="1">
    <citation type="journal article" date="2019" name="Int. J. Syst. Evol. Microbiol.">
        <title>The Global Catalogue of Microorganisms (GCM) 10K type strain sequencing project: providing services to taxonomists for standard genome sequencing and annotation.</title>
        <authorList>
            <consortium name="The Broad Institute Genomics Platform"/>
            <consortium name="The Broad Institute Genome Sequencing Center for Infectious Disease"/>
            <person name="Wu L."/>
            <person name="Ma J."/>
        </authorList>
    </citation>
    <scope>NUCLEOTIDE SEQUENCE [LARGE SCALE GENOMIC DNA]</scope>
    <source>
        <strain evidence="2">CGMCC 1.15111</strain>
    </source>
</reference>
<accession>A0ABQ3I3R7</accession>
<protein>
    <recommendedName>
        <fullName evidence="3">Lipoprotein</fullName>
    </recommendedName>
</protein>
<name>A0ABQ3I3R7_9BACT</name>